<dbReference type="Proteomes" id="UP001589774">
    <property type="component" value="Unassembled WGS sequence"/>
</dbReference>
<keyword evidence="1" id="KW-0472">Membrane</keyword>
<dbReference type="InterPro" id="IPR032508">
    <property type="entry name" value="FecR_C"/>
</dbReference>
<keyword evidence="1" id="KW-0812">Transmembrane</keyword>
<evidence type="ECO:0000313" key="5">
    <source>
        <dbReference type="Proteomes" id="UP001589774"/>
    </source>
</evidence>
<keyword evidence="5" id="KW-1185">Reference proteome</keyword>
<gene>
    <name evidence="4" type="ORF">ACFFI0_01035</name>
</gene>
<dbReference type="Gene3D" id="2.60.120.1440">
    <property type="match status" value="1"/>
</dbReference>
<proteinExistence type="predicted"/>
<dbReference type="PANTHER" id="PTHR30273:SF2">
    <property type="entry name" value="PROTEIN FECR"/>
    <property type="match status" value="1"/>
</dbReference>
<dbReference type="RefSeq" id="WP_130855088.1">
    <property type="nucleotide sequence ID" value="NZ_JBHLWO010000001.1"/>
</dbReference>
<feature type="domain" description="Protein FecR C-terminal" evidence="3">
    <location>
        <begin position="260"/>
        <end position="327"/>
    </location>
</feature>
<protein>
    <submittedName>
        <fullName evidence="4">FecR family protein</fullName>
    </submittedName>
</protein>
<evidence type="ECO:0000259" key="3">
    <source>
        <dbReference type="Pfam" id="PF16344"/>
    </source>
</evidence>
<dbReference type="InterPro" id="IPR012373">
    <property type="entry name" value="Ferrdict_sens_TM"/>
</dbReference>
<evidence type="ECO:0000313" key="4">
    <source>
        <dbReference type="EMBL" id="MFC0316863.1"/>
    </source>
</evidence>
<evidence type="ECO:0000256" key="1">
    <source>
        <dbReference type="SAM" id="Phobius"/>
    </source>
</evidence>
<dbReference type="Pfam" id="PF04773">
    <property type="entry name" value="FecR"/>
    <property type="match status" value="1"/>
</dbReference>
<dbReference type="Gene3D" id="3.55.50.30">
    <property type="match status" value="1"/>
</dbReference>
<dbReference type="Pfam" id="PF16344">
    <property type="entry name" value="FecR_C"/>
    <property type="match status" value="1"/>
</dbReference>
<dbReference type="PANTHER" id="PTHR30273">
    <property type="entry name" value="PERIPLASMIC SIGNAL SENSOR AND SIGMA FACTOR ACTIVATOR FECR-RELATED"/>
    <property type="match status" value="1"/>
</dbReference>
<feature type="transmembrane region" description="Helical" evidence="1">
    <location>
        <begin position="86"/>
        <end position="106"/>
    </location>
</feature>
<reference evidence="4 5" key="1">
    <citation type="submission" date="2024-09" db="EMBL/GenBank/DDBJ databases">
        <authorList>
            <person name="Sun Q."/>
            <person name="Mori K."/>
        </authorList>
    </citation>
    <scope>NUCLEOTIDE SEQUENCE [LARGE SCALE GENOMIC DNA]</scope>
    <source>
        <strain evidence="4 5">CCM 7765</strain>
    </source>
</reference>
<name>A0ABV6HD97_9SPHI</name>
<organism evidence="4 5">
    <name type="scientific">Olivibacter oleidegradans</name>
    <dbReference type="NCBI Taxonomy" id="760123"/>
    <lineage>
        <taxon>Bacteria</taxon>
        <taxon>Pseudomonadati</taxon>
        <taxon>Bacteroidota</taxon>
        <taxon>Sphingobacteriia</taxon>
        <taxon>Sphingobacteriales</taxon>
        <taxon>Sphingobacteriaceae</taxon>
        <taxon>Olivibacter</taxon>
    </lineage>
</organism>
<dbReference type="EMBL" id="JBHLWO010000001">
    <property type="protein sequence ID" value="MFC0316863.1"/>
    <property type="molecule type" value="Genomic_DNA"/>
</dbReference>
<dbReference type="PIRSF" id="PIRSF018266">
    <property type="entry name" value="FecR"/>
    <property type="match status" value="1"/>
</dbReference>
<keyword evidence="1" id="KW-1133">Transmembrane helix</keyword>
<accession>A0ABV6HD97</accession>
<feature type="domain" description="FecR protein" evidence="2">
    <location>
        <begin position="121"/>
        <end position="216"/>
    </location>
</feature>
<comment type="caution">
    <text evidence="4">The sequence shown here is derived from an EMBL/GenBank/DDBJ whole genome shotgun (WGS) entry which is preliminary data.</text>
</comment>
<dbReference type="InterPro" id="IPR006860">
    <property type="entry name" value="FecR"/>
</dbReference>
<sequence length="328" mass="37724">MNETLLQTLFKKYRSQTLSEEERELFFSLLGNPEYKERVEELIRELWKDTEHFENAPLTSAGKKRIASVMARIESPERRVKRRFPAFWAAAASIALGFGLAILYYAQQVKTPGPEAPHVTEIKTNYGEKKKITLPDGSLIYLNAGSVLRYANTYNKQNREIELIGEAFFEVAPDKARPFVVRSQELRTHVLGTSFNVRAFGDDDHLFVALITGSVRVDHDSSSSVLKPGEKINYNKLTKESSVLPINDKDYWGLWRKEVLAFNGQRFAEVASLMEKWYGVKIHVNNRSLLNRRFTGEFKDLPINKVLDMLSKSSSFSYRIEKNQVYIK</sequence>
<evidence type="ECO:0000259" key="2">
    <source>
        <dbReference type="Pfam" id="PF04773"/>
    </source>
</evidence>